<dbReference type="GO" id="GO:0032259">
    <property type="term" value="P:methylation"/>
    <property type="evidence" value="ECO:0007669"/>
    <property type="project" value="UniProtKB-KW"/>
</dbReference>
<dbReference type="PANTHER" id="PTHR11579:SF0">
    <property type="entry name" value="PROTEIN-L-ISOASPARTATE(D-ASPARTATE) O-METHYLTRANSFERASE"/>
    <property type="match status" value="1"/>
</dbReference>
<proteinExistence type="inferred from homology"/>
<reference evidence="8 9" key="1">
    <citation type="submission" date="2019-04" db="EMBL/GenBank/DDBJ databases">
        <title>Friends and foes A comparative genomics study of 23 Aspergillus species from section Flavi.</title>
        <authorList>
            <consortium name="DOE Joint Genome Institute"/>
            <person name="Kjaerbolling I."/>
            <person name="Vesth T."/>
            <person name="Frisvad J.C."/>
            <person name="Nybo J.L."/>
            <person name="Theobald S."/>
            <person name="Kildgaard S."/>
            <person name="Isbrandt T."/>
            <person name="Kuo A."/>
            <person name="Sato A."/>
            <person name="Lyhne E.K."/>
            <person name="Kogle M.E."/>
            <person name="Wiebenga A."/>
            <person name="Kun R.S."/>
            <person name="Lubbers R.J."/>
            <person name="Makela M.R."/>
            <person name="Barry K."/>
            <person name="Chovatia M."/>
            <person name="Clum A."/>
            <person name="Daum C."/>
            <person name="Haridas S."/>
            <person name="He G."/>
            <person name="LaButti K."/>
            <person name="Lipzen A."/>
            <person name="Mondo S."/>
            <person name="Riley R."/>
            <person name="Salamov A."/>
            <person name="Simmons B.A."/>
            <person name="Magnuson J.K."/>
            <person name="Henrissat B."/>
            <person name="Mortensen U.H."/>
            <person name="Larsen T.O."/>
            <person name="Devries R.P."/>
            <person name="Grigoriev I.V."/>
            <person name="Machida M."/>
            <person name="Baker S.E."/>
            <person name="Andersen M.R."/>
        </authorList>
    </citation>
    <scope>NUCLEOTIDE SEQUENCE [LARGE SCALE GENOMIC DNA]</scope>
    <source>
        <strain evidence="8 9">CBS 151.66</strain>
    </source>
</reference>
<dbReference type="InterPro" id="IPR029063">
    <property type="entry name" value="SAM-dependent_MTases_sf"/>
</dbReference>
<dbReference type="NCBIfam" id="TIGR00080">
    <property type="entry name" value="pimt"/>
    <property type="match status" value="1"/>
</dbReference>
<dbReference type="GO" id="GO:0004719">
    <property type="term" value="F:protein-L-isoaspartate (D-aspartate) O-methyltransferase activity"/>
    <property type="evidence" value="ECO:0007669"/>
    <property type="project" value="UniProtKB-UniRule"/>
</dbReference>
<keyword evidence="9" id="KW-1185">Reference proteome</keyword>
<dbReference type="PANTHER" id="PTHR11579">
    <property type="entry name" value="PROTEIN-L-ISOASPARTATE O-METHYLTRANSFERASE"/>
    <property type="match status" value="1"/>
</dbReference>
<keyword evidence="3" id="KW-0963">Cytoplasm</keyword>
<dbReference type="FunFam" id="3.40.50.150:FF:000259">
    <property type="entry name" value="Protein-L-isoaspartate O-methyltransferase"/>
    <property type="match status" value="1"/>
</dbReference>
<comment type="catalytic activity">
    <reaction evidence="7">
        <text>[protein]-L-isoaspartate + S-adenosyl-L-methionine = [protein]-L-isoaspartate alpha-methyl ester + S-adenosyl-L-homocysteine</text>
        <dbReference type="Rhea" id="RHEA:12705"/>
        <dbReference type="Rhea" id="RHEA-COMP:12143"/>
        <dbReference type="Rhea" id="RHEA-COMP:12144"/>
        <dbReference type="ChEBI" id="CHEBI:57856"/>
        <dbReference type="ChEBI" id="CHEBI:59789"/>
        <dbReference type="ChEBI" id="CHEBI:90596"/>
        <dbReference type="ChEBI" id="CHEBI:90598"/>
        <dbReference type="EC" id="2.1.1.77"/>
    </reaction>
</comment>
<name>A0A5N5X7M9_9EURO</name>
<dbReference type="SUPFAM" id="SSF53335">
    <property type="entry name" value="S-adenosyl-L-methionine-dependent methyltransferases"/>
    <property type="match status" value="1"/>
</dbReference>
<dbReference type="Pfam" id="PF01135">
    <property type="entry name" value="PCMT"/>
    <property type="match status" value="1"/>
</dbReference>
<accession>A0A5N5X7M9</accession>
<dbReference type="GO" id="GO:0005737">
    <property type="term" value="C:cytoplasm"/>
    <property type="evidence" value="ECO:0007669"/>
    <property type="project" value="UniProtKB-SubCell"/>
</dbReference>
<dbReference type="PROSITE" id="PS01279">
    <property type="entry name" value="PCMT"/>
    <property type="match status" value="1"/>
</dbReference>
<comment type="subcellular location">
    <subcellularLocation>
        <location evidence="1">Cytoplasm</location>
    </subcellularLocation>
</comment>
<sequence length="261" mass="28541">MIQSYLKATVLRKATLKYISMAWYCSGSTNAELVENLFRTGLVKNERVKKAMLGVDRAHYAPLRPYSDSPQPIGHRATISAPHMHGHACEYLIDFLKPGSQVLDIGSGSGYLTHVLANLVTDPSATDVLDSHVIGVDHIPELVELAHNNMRKSDEGRSLLDSGKVKFITADGRLGWKDGAPYDAIHVGAAAKKLHPVLIEQLRAPGRMFIPVDTESDGSALSLGFGGGQYIWVVDKKEDGSVHKEKVFQVSYVPLTDAPRK</sequence>
<comment type="similarity">
    <text evidence="2 7">Belongs to the methyltransferase superfamily. L-isoaspartyl/D-aspartyl protein methyltransferase family.</text>
</comment>
<dbReference type="OrthoDB" id="73890at2759"/>
<gene>
    <name evidence="8" type="ORF">BDV29DRAFT_169551</name>
</gene>
<keyword evidence="4 7" id="KW-0489">Methyltransferase</keyword>
<evidence type="ECO:0000256" key="2">
    <source>
        <dbReference type="ARBA" id="ARBA00005369"/>
    </source>
</evidence>
<evidence type="ECO:0000256" key="7">
    <source>
        <dbReference type="RuleBase" id="RU003802"/>
    </source>
</evidence>
<dbReference type="EC" id="2.1.1.77" evidence="7"/>
<evidence type="ECO:0000256" key="4">
    <source>
        <dbReference type="ARBA" id="ARBA00022603"/>
    </source>
</evidence>
<organism evidence="8 9">
    <name type="scientific">Aspergillus leporis</name>
    <dbReference type="NCBI Taxonomy" id="41062"/>
    <lineage>
        <taxon>Eukaryota</taxon>
        <taxon>Fungi</taxon>
        <taxon>Dikarya</taxon>
        <taxon>Ascomycota</taxon>
        <taxon>Pezizomycotina</taxon>
        <taxon>Eurotiomycetes</taxon>
        <taxon>Eurotiomycetidae</taxon>
        <taxon>Eurotiales</taxon>
        <taxon>Aspergillaceae</taxon>
        <taxon>Aspergillus</taxon>
        <taxon>Aspergillus subgen. Circumdati</taxon>
    </lineage>
</organism>
<dbReference type="EMBL" id="ML732177">
    <property type="protein sequence ID" value="KAB8076686.1"/>
    <property type="molecule type" value="Genomic_DNA"/>
</dbReference>
<evidence type="ECO:0000313" key="9">
    <source>
        <dbReference type="Proteomes" id="UP000326565"/>
    </source>
</evidence>
<dbReference type="AlphaFoldDB" id="A0A5N5X7M9"/>
<keyword evidence="6 7" id="KW-0949">S-adenosyl-L-methionine</keyword>
<evidence type="ECO:0000256" key="5">
    <source>
        <dbReference type="ARBA" id="ARBA00022679"/>
    </source>
</evidence>
<dbReference type="CDD" id="cd02440">
    <property type="entry name" value="AdoMet_MTases"/>
    <property type="match status" value="1"/>
</dbReference>
<dbReference type="Gene3D" id="3.40.50.150">
    <property type="entry name" value="Vaccinia Virus protein VP39"/>
    <property type="match status" value="1"/>
</dbReference>
<evidence type="ECO:0000256" key="3">
    <source>
        <dbReference type="ARBA" id="ARBA00022490"/>
    </source>
</evidence>
<dbReference type="Proteomes" id="UP000326565">
    <property type="component" value="Unassembled WGS sequence"/>
</dbReference>
<evidence type="ECO:0000313" key="8">
    <source>
        <dbReference type="EMBL" id="KAB8076686.1"/>
    </source>
</evidence>
<evidence type="ECO:0000256" key="1">
    <source>
        <dbReference type="ARBA" id="ARBA00004496"/>
    </source>
</evidence>
<protein>
    <recommendedName>
        <fullName evidence="7">Protein-L-isoaspartate O-methyltransferase</fullName>
        <ecNumber evidence="7">2.1.1.77</ecNumber>
    </recommendedName>
</protein>
<dbReference type="InterPro" id="IPR000682">
    <property type="entry name" value="PCMT"/>
</dbReference>
<keyword evidence="5 7" id="KW-0808">Transferase</keyword>
<evidence type="ECO:0000256" key="6">
    <source>
        <dbReference type="ARBA" id="ARBA00022691"/>
    </source>
</evidence>